<dbReference type="Gene3D" id="1.20.1260.10">
    <property type="match status" value="1"/>
</dbReference>
<dbReference type="PANTHER" id="PTHR36933:SF1">
    <property type="entry name" value="SLL0788 PROTEIN"/>
    <property type="match status" value="1"/>
</dbReference>
<organism evidence="3 4">
    <name type="scientific">Kibdelosporangium banguiense</name>
    <dbReference type="NCBI Taxonomy" id="1365924"/>
    <lineage>
        <taxon>Bacteria</taxon>
        <taxon>Bacillati</taxon>
        <taxon>Actinomycetota</taxon>
        <taxon>Actinomycetes</taxon>
        <taxon>Pseudonocardiales</taxon>
        <taxon>Pseudonocardiaceae</taxon>
        <taxon>Kibdelosporangium</taxon>
    </lineage>
</organism>
<sequence>MRTRLMAVVTLIALALTGCSSGNAAAPAAQKGVDHNDADVKFSLEMIPHHQQTIMIVDMATNKGGTDQVRETAASLLAGEDRDIKQMRAWLTAWNSPQPMDASMGGHDMPGMVNQADIKALDSATGADFDTKWLALIVKHLENGVTMSQDVIKNGMHADTKALAGKIIKNQEKQIAEVKKSKP</sequence>
<reference evidence="3 4" key="1">
    <citation type="submission" date="2021-03" db="EMBL/GenBank/DDBJ databases">
        <title>Sequencing the genomes of 1000 actinobacteria strains.</title>
        <authorList>
            <person name="Klenk H.-P."/>
        </authorList>
    </citation>
    <scope>NUCLEOTIDE SEQUENCE [LARGE SCALE GENOMIC DNA]</scope>
    <source>
        <strain evidence="3 4">DSM 46670</strain>
    </source>
</reference>
<accession>A0ABS4TPD9</accession>
<proteinExistence type="predicted"/>
<dbReference type="PROSITE" id="PS51257">
    <property type="entry name" value="PROKAR_LIPOPROTEIN"/>
    <property type="match status" value="1"/>
</dbReference>
<keyword evidence="4" id="KW-1185">Reference proteome</keyword>
<evidence type="ECO:0000313" key="4">
    <source>
        <dbReference type="Proteomes" id="UP001519332"/>
    </source>
</evidence>
<name>A0ABS4TPD9_9PSEU</name>
<feature type="domain" description="DUF305" evidence="2">
    <location>
        <begin position="39"/>
        <end position="179"/>
    </location>
</feature>
<protein>
    <submittedName>
        <fullName evidence="3">Uncharacterized protein (DUF305 family)</fullName>
    </submittedName>
</protein>
<feature type="signal peptide" evidence="1">
    <location>
        <begin position="1"/>
        <end position="24"/>
    </location>
</feature>
<evidence type="ECO:0000256" key="1">
    <source>
        <dbReference type="SAM" id="SignalP"/>
    </source>
</evidence>
<dbReference type="InterPro" id="IPR005183">
    <property type="entry name" value="DUF305_CopM-like"/>
</dbReference>
<dbReference type="InterPro" id="IPR012347">
    <property type="entry name" value="Ferritin-like"/>
</dbReference>
<dbReference type="PANTHER" id="PTHR36933">
    <property type="entry name" value="SLL0788 PROTEIN"/>
    <property type="match status" value="1"/>
</dbReference>
<feature type="chain" id="PRO_5046699957" evidence="1">
    <location>
        <begin position="25"/>
        <end position="183"/>
    </location>
</feature>
<comment type="caution">
    <text evidence="3">The sequence shown here is derived from an EMBL/GenBank/DDBJ whole genome shotgun (WGS) entry which is preliminary data.</text>
</comment>
<dbReference type="Pfam" id="PF03713">
    <property type="entry name" value="DUF305"/>
    <property type="match status" value="1"/>
</dbReference>
<dbReference type="Proteomes" id="UP001519332">
    <property type="component" value="Unassembled WGS sequence"/>
</dbReference>
<dbReference type="RefSeq" id="WP_209643350.1">
    <property type="nucleotide sequence ID" value="NZ_JAGINW010000001.1"/>
</dbReference>
<gene>
    <name evidence="3" type="ORF">JOF56_006652</name>
</gene>
<dbReference type="EMBL" id="JAGINW010000001">
    <property type="protein sequence ID" value="MBP2326267.1"/>
    <property type="molecule type" value="Genomic_DNA"/>
</dbReference>
<evidence type="ECO:0000259" key="2">
    <source>
        <dbReference type="Pfam" id="PF03713"/>
    </source>
</evidence>
<keyword evidence="1" id="KW-0732">Signal</keyword>
<evidence type="ECO:0000313" key="3">
    <source>
        <dbReference type="EMBL" id="MBP2326267.1"/>
    </source>
</evidence>